<name>A0A2V3U513_9HYPH</name>
<evidence type="ECO:0000313" key="2">
    <source>
        <dbReference type="EMBL" id="PXW58019.1"/>
    </source>
</evidence>
<organism evidence="2 3">
    <name type="scientific">Chelatococcus asaccharovorans</name>
    <dbReference type="NCBI Taxonomy" id="28210"/>
    <lineage>
        <taxon>Bacteria</taxon>
        <taxon>Pseudomonadati</taxon>
        <taxon>Pseudomonadota</taxon>
        <taxon>Alphaproteobacteria</taxon>
        <taxon>Hyphomicrobiales</taxon>
        <taxon>Chelatococcaceae</taxon>
        <taxon>Chelatococcus</taxon>
    </lineage>
</organism>
<proteinExistence type="predicted"/>
<reference evidence="2 3" key="1">
    <citation type="submission" date="2018-05" db="EMBL/GenBank/DDBJ databases">
        <title>Genomic Encyclopedia of Type Strains, Phase IV (KMG-IV): sequencing the most valuable type-strain genomes for metagenomic binning, comparative biology and taxonomic classification.</title>
        <authorList>
            <person name="Goeker M."/>
        </authorList>
    </citation>
    <scope>NUCLEOTIDE SEQUENCE [LARGE SCALE GENOMIC DNA]</scope>
    <source>
        <strain evidence="2 3">DSM 6462</strain>
    </source>
</reference>
<dbReference type="Pfam" id="PF10691">
    <property type="entry name" value="DUF2497"/>
    <property type="match status" value="1"/>
</dbReference>
<sequence>MRLEDADRLARAPKTFAEAAEMAPPPPPVMRQPPPQAFQPPPAETVLRAQAVPAEPLGSAPKLRRSEGADIAERLLSPQSHASVSTAFDVLASSAAQHVSPSLEDFVREMLRPMLKSWLDENLPALVEQLVRQEIERVARGPR</sequence>
<dbReference type="AlphaFoldDB" id="A0A2V3U513"/>
<feature type="compositionally biased region" description="Basic and acidic residues" evidence="1">
    <location>
        <begin position="1"/>
        <end position="10"/>
    </location>
</feature>
<keyword evidence="3" id="KW-1185">Reference proteome</keyword>
<feature type="region of interest" description="Disordered" evidence="1">
    <location>
        <begin position="1"/>
        <end position="41"/>
    </location>
</feature>
<evidence type="ECO:0000313" key="3">
    <source>
        <dbReference type="Proteomes" id="UP000248021"/>
    </source>
</evidence>
<evidence type="ECO:0000256" key="1">
    <source>
        <dbReference type="SAM" id="MobiDB-lite"/>
    </source>
</evidence>
<comment type="caution">
    <text evidence="2">The sequence shown here is derived from an EMBL/GenBank/DDBJ whole genome shotgun (WGS) entry which is preliminary data.</text>
</comment>
<gene>
    <name evidence="2" type="ORF">C7450_106192</name>
</gene>
<feature type="compositionally biased region" description="Pro residues" evidence="1">
    <location>
        <begin position="23"/>
        <end position="41"/>
    </location>
</feature>
<dbReference type="Proteomes" id="UP000248021">
    <property type="component" value="Unassembled WGS sequence"/>
</dbReference>
<protein>
    <submittedName>
        <fullName evidence="2">Uncharacterized protein DUF2497</fullName>
    </submittedName>
</protein>
<dbReference type="EMBL" id="QJJK01000006">
    <property type="protein sequence ID" value="PXW58019.1"/>
    <property type="molecule type" value="Genomic_DNA"/>
</dbReference>
<accession>A0A2V3U513</accession>
<dbReference type="InterPro" id="IPR019632">
    <property type="entry name" value="DUF2497"/>
</dbReference>